<evidence type="ECO:0000259" key="6">
    <source>
        <dbReference type="PROSITE" id="PS50135"/>
    </source>
</evidence>
<keyword evidence="2 4" id="KW-0863">Zinc-finger</keyword>
<dbReference type="InterPro" id="IPR052260">
    <property type="entry name" value="Autophagy_Rcpt_SigReg"/>
</dbReference>
<dbReference type="PROSITE" id="PS50135">
    <property type="entry name" value="ZF_ZZ_2"/>
    <property type="match status" value="1"/>
</dbReference>
<dbReference type="EMBL" id="JARBJD010000154">
    <property type="protein sequence ID" value="KAK2949535.1"/>
    <property type="molecule type" value="Genomic_DNA"/>
</dbReference>
<comment type="caution">
    <text evidence="7">The sequence shown here is derived from an EMBL/GenBank/DDBJ whole genome shotgun (WGS) entry which is preliminary data.</text>
</comment>
<evidence type="ECO:0000256" key="5">
    <source>
        <dbReference type="SAM" id="MobiDB-lite"/>
    </source>
</evidence>
<dbReference type="CDD" id="cd02249">
    <property type="entry name" value="ZZ"/>
    <property type="match status" value="1"/>
</dbReference>
<dbReference type="InterPro" id="IPR000433">
    <property type="entry name" value="Znf_ZZ"/>
</dbReference>
<sequence>MQSRGPYSVEFQSLIIPQSLGLPPQLQTTSLPTNSEAEVAHPDIFCNQCYQQVIGCRYSCTVCPDYDLCSKCYKNLATFHDGSHAFDAIAKPAEASNTFHPQQRLELKFEPRPLNIPVQLEPPRSPPERVQPLPPQVHESNLSLSRSLNDFGSPLGTDLSSSIESSPLANALRDDVTEAGFLSLASSLPASPTFSLTQTEGNWQSTFHTFFQAETFGSPFTTPSPSFSTTFMPHHVPSGIPSTPSHYDPPSLIPRPKTDIT</sequence>
<evidence type="ECO:0000313" key="7">
    <source>
        <dbReference type="EMBL" id="KAK2949535.1"/>
    </source>
</evidence>
<evidence type="ECO:0000256" key="4">
    <source>
        <dbReference type="PROSITE-ProRule" id="PRU00228"/>
    </source>
</evidence>
<accession>A0ABQ9XDU8</accession>
<keyword evidence="1" id="KW-0479">Metal-binding</keyword>
<feature type="domain" description="ZZ-type" evidence="6">
    <location>
        <begin position="41"/>
        <end position="94"/>
    </location>
</feature>
<dbReference type="PANTHER" id="PTHR15090">
    <property type="entry name" value="SEQUESTOSOME 1-RELATED"/>
    <property type="match status" value="1"/>
</dbReference>
<feature type="region of interest" description="Disordered" evidence="5">
    <location>
        <begin position="239"/>
        <end position="261"/>
    </location>
</feature>
<name>A0ABQ9XDU8_9EUKA</name>
<dbReference type="InterPro" id="IPR043145">
    <property type="entry name" value="Znf_ZZ_sf"/>
</dbReference>
<keyword evidence="3" id="KW-0862">Zinc</keyword>
<protein>
    <recommendedName>
        <fullName evidence="6">ZZ-type domain-containing protein</fullName>
    </recommendedName>
</protein>
<evidence type="ECO:0000313" key="8">
    <source>
        <dbReference type="Proteomes" id="UP001281761"/>
    </source>
</evidence>
<keyword evidence="8" id="KW-1185">Reference proteome</keyword>
<evidence type="ECO:0000256" key="2">
    <source>
        <dbReference type="ARBA" id="ARBA00022771"/>
    </source>
</evidence>
<reference evidence="7 8" key="1">
    <citation type="journal article" date="2022" name="bioRxiv">
        <title>Genomics of Preaxostyla Flagellates Illuminates Evolutionary Transitions and the Path Towards Mitochondrial Loss.</title>
        <authorList>
            <person name="Novak L.V.F."/>
            <person name="Treitli S.C."/>
            <person name="Pyrih J."/>
            <person name="Halakuc P."/>
            <person name="Pipaliya S.V."/>
            <person name="Vacek V."/>
            <person name="Brzon O."/>
            <person name="Soukal P."/>
            <person name="Eme L."/>
            <person name="Dacks J.B."/>
            <person name="Karnkowska A."/>
            <person name="Elias M."/>
            <person name="Hampl V."/>
        </authorList>
    </citation>
    <scope>NUCLEOTIDE SEQUENCE [LARGE SCALE GENOMIC DNA]</scope>
    <source>
        <strain evidence="7">NAU3</strain>
        <tissue evidence="7">Gut</tissue>
    </source>
</reference>
<dbReference type="SMART" id="SM00291">
    <property type="entry name" value="ZnF_ZZ"/>
    <property type="match status" value="1"/>
</dbReference>
<dbReference type="Gene3D" id="3.30.60.90">
    <property type="match status" value="1"/>
</dbReference>
<evidence type="ECO:0000256" key="3">
    <source>
        <dbReference type="ARBA" id="ARBA00022833"/>
    </source>
</evidence>
<organism evidence="7 8">
    <name type="scientific">Blattamonas nauphoetae</name>
    <dbReference type="NCBI Taxonomy" id="2049346"/>
    <lineage>
        <taxon>Eukaryota</taxon>
        <taxon>Metamonada</taxon>
        <taxon>Preaxostyla</taxon>
        <taxon>Oxymonadida</taxon>
        <taxon>Blattamonas</taxon>
    </lineage>
</organism>
<evidence type="ECO:0000256" key="1">
    <source>
        <dbReference type="ARBA" id="ARBA00022723"/>
    </source>
</evidence>
<dbReference type="SUPFAM" id="SSF57850">
    <property type="entry name" value="RING/U-box"/>
    <property type="match status" value="1"/>
</dbReference>
<gene>
    <name evidence="7" type="ORF">BLNAU_15517</name>
</gene>
<dbReference type="PROSITE" id="PS01357">
    <property type="entry name" value="ZF_ZZ_1"/>
    <property type="match status" value="1"/>
</dbReference>
<dbReference type="Pfam" id="PF00569">
    <property type="entry name" value="ZZ"/>
    <property type="match status" value="1"/>
</dbReference>
<proteinExistence type="predicted"/>
<dbReference type="Proteomes" id="UP001281761">
    <property type="component" value="Unassembled WGS sequence"/>
</dbReference>